<dbReference type="Proteomes" id="UP000267187">
    <property type="component" value="Unassembled WGS sequence"/>
</dbReference>
<evidence type="ECO:0000256" key="1">
    <source>
        <dbReference type="ARBA" id="ARBA00004141"/>
    </source>
</evidence>
<feature type="transmembrane region" description="Helical" evidence="6">
    <location>
        <begin position="372"/>
        <end position="388"/>
    </location>
</feature>
<dbReference type="SUPFAM" id="SSF52833">
    <property type="entry name" value="Thioredoxin-like"/>
    <property type="match status" value="1"/>
</dbReference>
<dbReference type="GO" id="GO:0017004">
    <property type="term" value="P:cytochrome complex assembly"/>
    <property type="evidence" value="ECO:0007669"/>
    <property type="project" value="UniProtKB-KW"/>
</dbReference>
<evidence type="ECO:0000256" key="2">
    <source>
        <dbReference type="ARBA" id="ARBA00022692"/>
    </source>
</evidence>
<keyword evidence="11" id="KW-1185">Reference proteome</keyword>
<evidence type="ECO:0000259" key="9">
    <source>
        <dbReference type="Pfam" id="PF11412"/>
    </source>
</evidence>
<dbReference type="InterPro" id="IPR003834">
    <property type="entry name" value="Cyt_c_assmbl_TM_dom"/>
</dbReference>
<feature type="transmembrane region" description="Helical" evidence="6">
    <location>
        <begin position="394"/>
        <end position="414"/>
    </location>
</feature>
<sequence length="554" mass="59653">MFKKISLTLATLLILVSTAAFAQFTDNGAFPAAPSFLAVDEAYQASPEWRDGELSVIWDAKPGYYLYQHQFAHQLNGQPLDVSYPDTAIIKFDEFFNQELSVFYDNAFVVATTLEPSVGDILMLSFQGCADAGLCYPPETWYFEYLGNGAFSSTEGEQAEYSNSDVAPLATPSFSWLMIFSAFLGGLILNAMPCVFPVLALKATSFINAGASAKQHAWIYTAGVVLSFLLFAVVIVALALAGQQVGWGFHLQSPVMVTILIYLFVAMALVLALDMPLAQRLMGAGSELQQGHSKSASFFTGLLAVVVASPCTAPFMGAAMGAALTQSATATFAIFIAIGFGMAAPILVLSYWPGLIQRLPKPGLWMVKVREFMVFPLLATALYLLWVVGQQTGVTGLTMIALGALLIALALWLINMPSKGAKLSGVILVALAAYLAQPSEPTISKWVDYSPLALTQARSEGPVFVDVTAAWCITCLANKRVLNAETTQSAFTANNVTLIEADWTSADENISRYLSLYGRAGVPLYVFYPANSEAGIVLPQLLTERVILETINSN</sequence>
<evidence type="ECO:0000256" key="7">
    <source>
        <dbReference type="SAM" id="SignalP"/>
    </source>
</evidence>
<dbReference type="InterPro" id="IPR036929">
    <property type="entry name" value="DsbDN_sf"/>
</dbReference>
<feature type="domain" description="Thiol:disulfide interchange protein DsbD N-terminal" evidence="9">
    <location>
        <begin position="34"/>
        <end position="144"/>
    </location>
</feature>
<dbReference type="InterPro" id="IPR035671">
    <property type="entry name" value="DsbD_gamma"/>
</dbReference>
<feature type="transmembrane region" description="Helical" evidence="6">
    <location>
        <begin position="217"/>
        <end position="241"/>
    </location>
</feature>
<feature type="transmembrane region" description="Helical" evidence="6">
    <location>
        <begin position="330"/>
        <end position="352"/>
    </location>
</feature>
<dbReference type="GO" id="GO:0045454">
    <property type="term" value="P:cell redox homeostasis"/>
    <property type="evidence" value="ECO:0007669"/>
    <property type="project" value="TreeGrafter"/>
</dbReference>
<comment type="caution">
    <text evidence="10">The sequence shown here is derived from an EMBL/GenBank/DDBJ whole genome shotgun (WGS) entry which is preliminary data.</text>
</comment>
<dbReference type="OrthoDB" id="9811036at2"/>
<dbReference type="GO" id="GO:0015035">
    <property type="term" value="F:protein-disulfide reductase activity"/>
    <property type="evidence" value="ECO:0007669"/>
    <property type="project" value="TreeGrafter"/>
</dbReference>
<feature type="transmembrane region" description="Helical" evidence="6">
    <location>
        <begin position="174"/>
        <end position="196"/>
    </location>
</feature>
<feature type="transmembrane region" description="Helical" evidence="6">
    <location>
        <begin position="253"/>
        <end position="277"/>
    </location>
</feature>
<keyword evidence="7" id="KW-0732">Signal</keyword>
<proteinExistence type="predicted"/>
<dbReference type="InterPro" id="IPR028250">
    <property type="entry name" value="DsbDN"/>
</dbReference>
<dbReference type="GO" id="GO:0016020">
    <property type="term" value="C:membrane"/>
    <property type="evidence" value="ECO:0007669"/>
    <property type="project" value="UniProtKB-SubCell"/>
</dbReference>
<comment type="subcellular location">
    <subcellularLocation>
        <location evidence="1">Membrane</location>
        <topology evidence="1">Multi-pass membrane protein</topology>
    </subcellularLocation>
</comment>
<evidence type="ECO:0000256" key="5">
    <source>
        <dbReference type="ARBA" id="ARBA00023136"/>
    </source>
</evidence>
<keyword evidence="5 6" id="KW-0472">Membrane</keyword>
<dbReference type="RefSeq" id="WP_121876791.1">
    <property type="nucleotide sequence ID" value="NZ_REFJ01000003.1"/>
</dbReference>
<reference evidence="10 11" key="1">
    <citation type="submission" date="2018-10" db="EMBL/GenBank/DDBJ databases">
        <title>Genomic Encyclopedia of Type Strains, Phase IV (KMG-IV): sequencing the most valuable type-strain genomes for metagenomic binning, comparative biology and taxonomic classification.</title>
        <authorList>
            <person name="Goeker M."/>
        </authorList>
    </citation>
    <scope>NUCLEOTIDE SEQUENCE [LARGE SCALE GENOMIC DNA]</scope>
    <source>
        <strain evidence="10 11">DSM 25080</strain>
    </source>
</reference>
<dbReference type="AlphaFoldDB" id="A0A3M0A5R6"/>
<dbReference type="Pfam" id="PF11412">
    <property type="entry name" value="DsbD_N"/>
    <property type="match status" value="1"/>
</dbReference>
<evidence type="ECO:0000256" key="6">
    <source>
        <dbReference type="SAM" id="Phobius"/>
    </source>
</evidence>
<protein>
    <submittedName>
        <fullName evidence="10">Thiol:disulfide interchange protein DsbD</fullName>
    </submittedName>
</protein>
<feature type="signal peptide" evidence="7">
    <location>
        <begin position="1"/>
        <end position="22"/>
    </location>
</feature>
<keyword evidence="3" id="KW-0201">Cytochrome c-type biogenesis</keyword>
<evidence type="ECO:0000256" key="4">
    <source>
        <dbReference type="ARBA" id="ARBA00022989"/>
    </source>
</evidence>
<organism evidence="10 11">
    <name type="scientific">Umboniibacter marinipuniceus</name>
    <dbReference type="NCBI Taxonomy" id="569599"/>
    <lineage>
        <taxon>Bacteria</taxon>
        <taxon>Pseudomonadati</taxon>
        <taxon>Pseudomonadota</taxon>
        <taxon>Gammaproteobacteria</taxon>
        <taxon>Cellvibrionales</taxon>
        <taxon>Cellvibrionaceae</taxon>
        <taxon>Umboniibacter</taxon>
    </lineage>
</organism>
<feature type="chain" id="PRO_5018019976" evidence="7">
    <location>
        <begin position="23"/>
        <end position="554"/>
    </location>
</feature>
<accession>A0A3M0A5R6</accession>
<evidence type="ECO:0000256" key="3">
    <source>
        <dbReference type="ARBA" id="ARBA00022748"/>
    </source>
</evidence>
<dbReference type="Pfam" id="PF13899">
    <property type="entry name" value="Thioredoxin_7"/>
    <property type="match status" value="1"/>
</dbReference>
<evidence type="ECO:0000313" key="11">
    <source>
        <dbReference type="Proteomes" id="UP000267187"/>
    </source>
</evidence>
<feature type="domain" description="Cytochrome C biogenesis protein transmembrane" evidence="8">
    <location>
        <begin position="176"/>
        <end position="385"/>
    </location>
</feature>
<keyword evidence="4 6" id="KW-1133">Transmembrane helix</keyword>
<dbReference type="CDD" id="cd02953">
    <property type="entry name" value="DsbDgamma"/>
    <property type="match status" value="1"/>
</dbReference>
<feature type="transmembrane region" description="Helical" evidence="6">
    <location>
        <begin position="298"/>
        <end position="324"/>
    </location>
</feature>
<dbReference type="SUPFAM" id="SSF74863">
    <property type="entry name" value="Thiol:disulfide interchange protein DsbD, N-terminal domain (DsbD-alpha)"/>
    <property type="match status" value="1"/>
</dbReference>
<dbReference type="Gene3D" id="3.40.30.10">
    <property type="entry name" value="Glutaredoxin"/>
    <property type="match status" value="1"/>
</dbReference>
<name>A0A3M0A5R6_9GAMM</name>
<keyword evidence="2 6" id="KW-0812">Transmembrane</keyword>
<dbReference type="PANTHER" id="PTHR32234:SF3">
    <property type="entry name" value="SUPPRESSION OF COPPER SENSITIVITY PROTEIN"/>
    <property type="match status" value="1"/>
</dbReference>
<dbReference type="PANTHER" id="PTHR32234">
    <property type="entry name" value="THIOL:DISULFIDE INTERCHANGE PROTEIN DSBD"/>
    <property type="match status" value="1"/>
</dbReference>
<dbReference type="EMBL" id="REFJ01000003">
    <property type="protein sequence ID" value="RMA80110.1"/>
    <property type="molecule type" value="Genomic_DNA"/>
</dbReference>
<gene>
    <name evidence="10" type="ORF">DFR27_1472</name>
</gene>
<dbReference type="InterPro" id="IPR036249">
    <property type="entry name" value="Thioredoxin-like_sf"/>
</dbReference>
<dbReference type="Pfam" id="PF02683">
    <property type="entry name" value="DsbD_TM"/>
    <property type="match status" value="1"/>
</dbReference>
<evidence type="ECO:0000259" key="8">
    <source>
        <dbReference type="Pfam" id="PF02683"/>
    </source>
</evidence>
<evidence type="ECO:0000313" key="10">
    <source>
        <dbReference type="EMBL" id="RMA80110.1"/>
    </source>
</evidence>
<dbReference type="Gene3D" id="2.60.40.1250">
    <property type="entry name" value="Thiol:disulfide interchange protein DsbD, N-terminal domain"/>
    <property type="match status" value="1"/>
</dbReference>